<dbReference type="EMBL" id="UGQB01000004">
    <property type="protein sequence ID" value="STZ08214.1"/>
    <property type="molecule type" value="Genomic_DNA"/>
</dbReference>
<dbReference type="STRING" id="1122244.GCA_000426885_00526"/>
<name>A0A378QZ27_9GAMM</name>
<proteinExistence type="predicted"/>
<keyword evidence="1" id="KW-0472">Membrane</keyword>
<feature type="transmembrane region" description="Helical" evidence="1">
    <location>
        <begin position="12"/>
        <end position="32"/>
    </location>
</feature>
<evidence type="ECO:0000313" key="2">
    <source>
        <dbReference type="EMBL" id="STZ08214.1"/>
    </source>
</evidence>
<organism evidence="2 3">
    <name type="scientific">Moraxella caprae</name>
    <dbReference type="NCBI Taxonomy" id="90240"/>
    <lineage>
        <taxon>Bacteria</taxon>
        <taxon>Pseudomonadati</taxon>
        <taxon>Pseudomonadota</taxon>
        <taxon>Gammaproteobacteria</taxon>
        <taxon>Moraxellales</taxon>
        <taxon>Moraxellaceae</taxon>
        <taxon>Moraxella</taxon>
    </lineage>
</organism>
<sequence length="96" mass="10510">MPHANTSNTQNLFSMIGLVIGCVLFGLGSLIVAHVDGVGAYAMAFWRLSVSAVIFLSLAPNFASRFLVHAVRWFWHSSQAVRWGLIWGCGMRASMP</sequence>
<dbReference type="Proteomes" id="UP000254065">
    <property type="component" value="Unassembled WGS sequence"/>
</dbReference>
<evidence type="ECO:0000313" key="3">
    <source>
        <dbReference type="Proteomes" id="UP000254065"/>
    </source>
</evidence>
<keyword evidence="3" id="KW-1185">Reference proteome</keyword>
<gene>
    <name evidence="2" type="ORF">NCTC12877_01205</name>
</gene>
<keyword evidence="1" id="KW-0812">Transmembrane</keyword>
<reference evidence="2 3" key="1">
    <citation type="submission" date="2018-06" db="EMBL/GenBank/DDBJ databases">
        <authorList>
            <consortium name="Pathogen Informatics"/>
            <person name="Doyle S."/>
        </authorList>
    </citation>
    <scope>NUCLEOTIDE SEQUENCE [LARGE SCALE GENOMIC DNA]</scope>
    <source>
        <strain evidence="2 3">NCTC12877</strain>
    </source>
</reference>
<protein>
    <submittedName>
        <fullName evidence="2">Uncharacterized protein</fullName>
    </submittedName>
</protein>
<evidence type="ECO:0000256" key="1">
    <source>
        <dbReference type="SAM" id="Phobius"/>
    </source>
</evidence>
<keyword evidence="1" id="KW-1133">Transmembrane helix</keyword>
<dbReference type="AlphaFoldDB" id="A0A378QZ27"/>
<accession>A0A378QZ27</accession>
<feature type="transmembrane region" description="Helical" evidence="1">
    <location>
        <begin position="38"/>
        <end position="59"/>
    </location>
</feature>